<feature type="transmembrane region" description="Helical" evidence="5">
    <location>
        <begin position="345"/>
        <end position="365"/>
    </location>
</feature>
<proteinExistence type="predicted"/>
<comment type="caution">
    <text evidence="6">The sequence shown here is derived from an EMBL/GenBank/DDBJ whole genome shotgun (WGS) entry which is preliminary data.</text>
</comment>
<dbReference type="PANTHER" id="PTHR47704:SF1">
    <property type="entry name" value="POTASSIUM TRANSPORTER KIMA"/>
    <property type="match status" value="1"/>
</dbReference>
<dbReference type="EMBL" id="MRCA01000002">
    <property type="protein sequence ID" value="OKH15870.1"/>
    <property type="molecule type" value="Genomic_DNA"/>
</dbReference>
<reference evidence="6 7" key="1">
    <citation type="submission" date="2016-11" db="EMBL/GenBank/DDBJ databases">
        <title>Draft Genome Sequences of Nine Cyanobacterial Strains from Diverse Habitats.</title>
        <authorList>
            <person name="Zhu T."/>
            <person name="Hou S."/>
            <person name="Lu X."/>
            <person name="Hess W.R."/>
        </authorList>
    </citation>
    <scope>NUCLEOTIDE SEQUENCE [LARGE SCALE GENOMIC DNA]</scope>
    <source>
        <strain evidence="6 7">NIES-592</strain>
    </source>
</reference>
<feature type="transmembrane region" description="Helical" evidence="5">
    <location>
        <begin position="104"/>
        <end position="122"/>
    </location>
</feature>
<dbReference type="InterPro" id="IPR002293">
    <property type="entry name" value="AA/rel_permease1"/>
</dbReference>
<feature type="transmembrane region" description="Helical" evidence="5">
    <location>
        <begin position="128"/>
        <end position="159"/>
    </location>
</feature>
<comment type="subcellular location">
    <subcellularLocation>
        <location evidence="1">Membrane</location>
        <topology evidence="1">Multi-pass membrane protein</topology>
    </subcellularLocation>
</comment>
<gene>
    <name evidence="6" type="ORF">NIES592_05120</name>
</gene>
<keyword evidence="2 5" id="KW-0812">Transmembrane</keyword>
<dbReference type="OrthoDB" id="9759676at2"/>
<dbReference type="Proteomes" id="UP000186391">
    <property type="component" value="Unassembled WGS sequence"/>
</dbReference>
<evidence type="ECO:0000256" key="4">
    <source>
        <dbReference type="ARBA" id="ARBA00023136"/>
    </source>
</evidence>
<feature type="transmembrane region" description="Helical" evidence="5">
    <location>
        <begin position="292"/>
        <end position="314"/>
    </location>
</feature>
<keyword evidence="7" id="KW-1185">Reference proteome</keyword>
<dbReference type="Pfam" id="PF13520">
    <property type="entry name" value="AA_permease_2"/>
    <property type="match status" value="1"/>
</dbReference>
<dbReference type="InterPro" id="IPR053153">
    <property type="entry name" value="APC_K+_Transporter"/>
</dbReference>
<feature type="transmembrane region" description="Helical" evidence="5">
    <location>
        <begin position="431"/>
        <end position="450"/>
    </location>
</feature>
<feature type="transmembrane region" description="Helical" evidence="5">
    <location>
        <begin position="253"/>
        <end position="272"/>
    </location>
</feature>
<dbReference type="Gene3D" id="1.20.1740.10">
    <property type="entry name" value="Amino acid/polyamine transporter I"/>
    <property type="match status" value="1"/>
</dbReference>
<feature type="transmembrane region" description="Helical" evidence="5">
    <location>
        <begin position="212"/>
        <end position="241"/>
    </location>
</feature>
<sequence length="611" mass="67038">MSFYSKIKRQLIGSSLPTSSHSTERLSNAAALAVLSSDALSSVAYATEEILTVLVLTGSSTLGLSLPIALAISLLLAIVTLSYRQTIRAYPTGGGAYTVASENLGLFPGLVAAASLLIDYVLTVTVSVAAGIAALISAFPLLQGFTVELCVISIFLLMLANLRGLRESGNLFMAPTYAFIICIFILLILGIYHQVTTLIPQTYPVIPVKEPLSLFLILRAFAAGCTAMTGVEAISNGVLAFKQPEWKNARMTMLYMSMILGTMFLGITYLAHAYHVVPESNQTVVSLLGRQIFGGGILYYFLQFTTLLILLLAANTSYADFPRLASLLARDSFLPRQLLLLGDRLVYSNGIILLSVLAAILIIIFQGEVSAIIPLYAVGVFTSFTLSQAGMVRHWFKEQTSGWGTSATINGMGAIATFIVAIVIIVTKFQAGAWVVVLAIPLVVSLFLLIHRHYRYVANRLSIEGIQIRNYPTRLKAETITHPAVVLVGQLHKGTVKALDYARSMADEIVAVHVDIGFTDREQLQQQWQQLESDIPLVILDSPYRSIVTPLAEFVSEYETQHPNVFTTVIIPVFVTRHWWEDLLHNQTSLFLRRALRNKHSSVVTSVRYYL</sequence>
<name>A0A1U7H433_9CYAN</name>
<feature type="transmembrane region" description="Helical" evidence="5">
    <location>
        <begin position="371"/>
        <end position="391"/>
    </location>
</feature>
<evidence type="ECO:0000256" key="5">
    <source>
        <dbReference type="SAM" id="Phobius"/>
    </source>
</evidence>
<feature type="transmembrane region" description="Helical" evidence="5">
    <location>
        <begin position="171"/>
        <end position="192"/>
    </location>
</feature>
<protein>
    <submittedName>
        <fullName evidence="6">Amino acid permease</fullName>
    </submittedName>
</protein>
<dbReference type="RefSeq" id="WP_073555316.1">
    <property type="nucleotide sequence ID" value="NZ_MRCA01000002.1"/>
</dbReference>
<organism evidence="6 7">
    <name type="scientific">Fischerella major NIES-592</name>
    <dbReference type="NCBI Taxonomy" id="210994"/>
    <lineage>
        <taxon>Bacteria</taxon>
        <taxon>Bacillati</taxon>
        <taxon>Cyanobacteriota</taxon>
        <taxon>Cyanophyceae</taxon>
        <taxon>Nostocales</taxon>
        <taxon>Hapalosiphonaceae</taxon>
        <taxon>Fischerella</taxon>
    </lineage>
</organism>
<evidence type="ECO:0000256" key="3">
    <source>
        <dbReference type="ARBA" id="ARBA00022989"/>
    </source>
</evidence>
<keyword evidence="3 5" id="KW-1133">Transmembrane helix</keyword>
<evidence type="ECO:0000256" key="2">
    <source>
        <dbReference type="ARBA" id="ARBA00022692"/>
    </source>
</evidence>
<evidence type="ECO:0000256" key="1">
    <source>
        <dbReference type="ARBA" id="ARBA00004141"/>
    </source>
</evidence>
<feature type="transmembrane region" description="Helical" evidence="5">
    <location>
        <begin position="62"/>
        <end position="83"/>
    </location>
</feature>
<dbReference type="PANTHER" id="PTHR47704">
    <property type="entry name" value="POTASSIUM TRANSPORTER KIMA"/>
    <property type="match status" value="1"/>
</dbReference>
<dbReference type="AlphaFoldDB" id="A0A1U7H433"/>
<evidence type="ECO:0000313" key="7">
    <source>
        <dbReference type="Proteomes" id="UP000186391"/>
    </source>
</evidence>
<feature type="transmembrane region" description="Helical" evidence="5">
    <location>
        <begin position="403"/>
        <end position="425"/>
    </location>
</feature>
<dbReference type="GO" id="GO:0016020">
    <property type="term" value="C:membrane"/>
    <property type="evidence" value="ECO:0007669"/>
    <property type="project" value="UniProtKB-SubCell"/>
</dbReference>
<keyword evidence="4 5" id="KW-0472">Membrane</keyword>
<dbReference type="GO" id="GO:0022857">
    <property type="term" value="F:transmembrane transporter activity"/>
    <property type="evidence" value="ECO:0007669"/>
    <property type="project" value="InterPro"/>
</dbReference>
<evidence type="ECO:0000313" key="6">
    <source>
        <dbReference type="EMBL" id="OKH15870.1"/>
    </source>
</evidence>
<accession>A0A1U7H433</accession>